<dbReference type="PROSITE" id="PS51257">
    <property type="entry name" value="PROKAR_LIPOPROTEIN"/>
    <property type="match status" value="1"/>
</dbReference>
<dbReference type="PANTHER" id="PTHR22939">
    <property type="entry name" value="SERINE PROTEASE FAMILY S1C HTRA-RELATED"/>
    <property type="match status" value="1"/>
</dbReference>
<reference evidence="13 14" key="1">
    <citation type="submission" date="2017-06" db="EMBL/GenBank/DDBJ databases">
        <title>Sequencing and comparative analysis of myxobacterial genomes.</title>
        <authorList>
            <person name="Rupp O."/>
            <person name="Goesmann A."/>
            <person name="Sogaard-Andersen L."/>
        </authorList>
    </citation>
    <scope>NUCLEOTIDE SEQUENCE [LARGE SCALE GENOMIC DNA]</scope>
    <source>
        <strain evidence="13 14">DSM 52655</strain>
    </source>
</reference>
<feature type="binding site" evidence="10">
    <location>
        <begin position="256"/>
        <end position="258"/>
    </location>
    <ligand>
        <name>substrate</name>
    </ligand>
</feature>
<feature type="active site" description="Charge relay system" evidence="9">
    <location>
        <position position="183"/>
    </location>
</feature>
<name>A0A250J1R1_9BACT</name>
<evidence type="ECO:0000256" key="10">
    <source>
        <dbReference type="PIRSR" id="PIRSR611782-2"/>
    </source>
</evidence>
<comment type="similarity">
    <text evidence="2">Belongs to the peptidase S1C family.</text>
</comment>
<dbReference type="InterPro" id="IPR036034">
    <property type="entry name" value="PDZ_sf"/>
</dbReference>
<dbReference type="InterPro" id="IPR011782">
    <property type="entry name" value="Pept_S1C_Do"/>
</dbReference>
<evidence type="ECO:0000259" key="12">
    <source>
        <dbReference type="PROSITE" id="PS50106"/>
    </source>
</evidence>
<evidence type="ECO:0000256" key="1">
    <source>
        <dbReference type="ARBA" id="ARBA00004418"/>
    </source>
</evidence>
<accession>A0A250J1R1</accession>
<keyword evidence="8" id="KW-0720">Serine protease</keyword>
<dbReference type="PROSITE" id="PS50106">
    <property type="entry name" value="PDZ"/>
    <property type="match status" value="2"/>
</dbReference>
<dbReference type="RefSeq" id="WP_095985458.1">
    <property type="nucleotide sequence ID" value="NZ_CP022098.1"/>
</dbReference>
<dbReference type="SMART" id="SM00228">
    <property type="entry name" value="PDZ"/>
    <property type="match status" value="2"/>
</dbReference>
<dbReference type="GO" id="GO:0042597">
    <property type="term" value="C:periplasmic space"/>
    <property type="evidence" value="ECO:0007669"/>
    <property type="project" value="UniProtKB-SubCell"/>
</dbReference>
<feature type="binding site" evidence="10">
    <location>
        <position position="183"/>
    </location>
    <ligand>
        <name>substrate</name>
    </ligand>
</feature>
<keyword evidence="7" id="KW-0378">Hydrolase</keyword>
<feature type="domain" description="PDZ" evidence="12">
    <location>
        <begin position="293"/>
        <end position="389"/>
    </location>
</feature>
<keyword evidence="6" id="KW-0574">Periplasm</keyword>
<keyword evidence="5" id="KW-0677">Repeat</keyword>
<evidence type="ECO:0000256" key="7">
    <source>
        <dbReference type="ARBA" id="ARBA00022801"/>
    </source>
</evidence>
<dbReference type="KEGG" id="cfus:CYFUS_002517"/>
<evidence type="ECO:0000256" key="4">
    <source>
        <dbReference type="ARBA" id="ARBA00022729"/>
    </source>
</evidence>
<dbReference type="EMBL" id="CP022098">
    <property type="protein sequence ID" value="ATB37096.1"/>
    <property type="molecule type" value="Genomic_DNA"/>
</dbReference>
<dbReference type="InterPro" id="IPR009003">
    <property type="entry name" value="Peptidase_S1_PA"/>
</dbReference>
<dbReference type="Gene3D" id="2.30.42.10">
    <property type="match status" value="2"/>
</dbReference>
<comment type="subcellular location">
    <subcellularLocation>
        <location evidence="1">Periplasm</location>
    </subcellularLocation>
</comment>
<feature type="region of interest" description="Disordered" evidence="11">
    <location>
        <begin position="397"/>
        <end position="423"/>
    </location>
</feature>
<evidence type="ECO:0000313" key="13">
    <source>
        <dbReference type="EMBL" id="ATB37096.1"/>
    </source>
</evidence>
<feature type="compositionally biased region" description="Low complexity" evidence="11">
    <location>
        <begin position="53"/>
        <end position="71"/>
    </location>
</feature>
<feature type="region of interest" description="Disordered" evidence="11">
    <location>
        <begin position="30"/>
        <end position="75"/>
    </location>
</feature>
<evidence type="ECO:0000313" key="14">
    <source>
        <dbReference type="Proteomes" id="UP000217257"/>
    </source>
</evidence>
<dbReference type="Gene3D" id="2.40.10.120">
    <property type="match status" value="1"/>
</dbReference>
<feature type="active site" description="Charge relay system" evidence="9">
    <location>
        <position position="153"/>
    </location>
</feature>
<evidence type="ECO:0000256" key="8">
    <source>
        <dbReference type="ARBA" id="ARBA00022825"/>
    </source>
</evidence>
<organism evidence="13 14">
    <name type="scientific">Cystobacter fuscus</name>
    <dbReference type="NCBI Taxonomy" id="43"/>
    <lineage>
        <taxon>Bacteria</taxon>
        <taxon>Pseudomonadati</taxon>
        <taxon>Myxococcota</taxon>
        <taxon>Myxococcia</taxon>
        <taxon>Myxococcales</taxon>
        <taxon>Cystobacterineae</taxon>
        <taxon>Archangiaceae</taxon>
        <taxon>Cystobacter</taxon>
    </lineage>
</organism>
<dbReference type="GO" id="GO:0004252">
    <property type="term" value="F:serine-type endopeptidase activity"/>
    <property type="evidence" value="ECO:0007669"/>
    <property type="project" value="InterPro"/>
</dbReference>
<feature type="domain" description="PDZ" evidence="12">
    <location>
        <begin position="415"/>
        <end position="472"/>
    </location>
</feature>
<keyword evidence="4" id="KW-0732">Signal</keyword>
<dbReference type="InterPro" id="IPR001478">
    <property type="entry name" value="PDZ"/>
</dbReference>
<dbReference type="SUPFAM" id="SSF50156">
    <property type="entry name" value="PDZ domain-like"/>
    <property type="match status" value="2"/>
</dbReference>
<dbReference type="NCBIfam" id="TIGR02037">
    <property type="entry name" value="degP_htrA_DO"/>
    <property type="match status" value="1"/>
</dbReference>
<evidence type="ECO:0000256" key="2">
    <source>
        <dbReference type="ARBA" id="ARBA00010541"/>
    </source>
</evidence>
<dbReference type="Pfam" id="PF13180">
    <property type="entry name" value="PDZ_2"/>
    <property type="match status" value="1"/>
</dbReference>
<dbReference type="GO" id="GO:0006508">
    <property type="term" value="P:proteolysis"/>
    <property type="evidence" value="ECO:0007669"/>
    <property type="project" value="UniProtKB-KW"/>
</dbReference>
<evidence type="ECO:0000256" key="5">
    <source>
        <dbReference type="ARBA" id="ARBA00022737"/>
    </source>
</evidence>
<protein>
    <submittedName>
        <fullName evidence="13">Peptidase S1</fullName>
    </submittedName>
</protein>
<dbReference type="SUPFAM" id="SSF50494">
    <property type="entry name" value="Trypsin-like serine proteases"/>
    <property type="match status" value="1"/>
</dbReference>
<dbReference type="Proteomes" id="UP000217257">
    <property type="component" value="Chromosome"/>
</dbReference>
<dbReference type="Pfam" id="PF17820">
    <property type="entry name" value="PDZ_6"/>
    <property type="match status" value="1"/>
</dbReference>
<keyword evidence="3" id="KW-0645">Protease</keyword>
<dbReference type="InterPro" id="IPR001940">
    <property type="entry name" value="Peptidase_S1C"/>
</dbReference>
<feature type="active site" description="Charge relay system" evidence="9">
    <location>
        <position position="258"/>
    </location>
</feature>
<evidence type="ECO:0000256" key="11">
    <source>
        <dbReference type="SAM" id="MobiDB-lite"/>
    </source>
</evidence>
<dbReference type="AlphaFoldDB" id="A0A250J1R1"/>
<dbReference type="PRINTS" id="PR00834">
    <property type="entry name" value="PROTEASES2C"/>
</dbReference>
<dbReference type="Pfam" id="PF13365">
    <property type="entry name" value="Trypsin_2"/>
    <property type="match status" value="1"/>
</dbReference>
<evidence type="ECO:0000256" key="9">
    <source>
        <dbReference type="PIRSR" id="PIRSR611782-1"/>
    </source>
</evidence>
<gene>
    <name evidence="13" type="ORF">CYFUS_002517</name>
</gene>
<dbReference type="PANTHER" id="PTHR22939:SF129">
    <property type="entry name" value="SERINE PROTEASE HTRA2, MITOCHONDRIAL"/>
    <property type="match status" value="1"/>
</dbReference>
<sequence>MTHARQAFWFHLFLFNALLLSVSTGCERRQLEPALPPPPAVSQAPTPAPNAPRPVQQGAQPAAPLPQEEQATGGSGQWVSVADLVEAVKGAVVNVDVQVRAPGGGAHGDLLERFFGMPGVPEDGGPMPRERIQQGEGSGFLIDPNGLVLTNNHVVDNAFSIRVRLDDGREYEAKVLGRDPLTDLALIKLQGNVKDLPFVRLGDSDKVRVGDPVVAIGNPFGLTSSVSSGILSARARDIQAGPYDNFLQTDAAINPGNSGGPLFNARGEVIGINTAIVGGGAGIGFAVPSNMAQMLLPQLQKGKIRRGWLGVSVQDLTHELAQALKVPQDKGAIVTDVQENTPSSRAGLQQDDVITAVNGEPVESAHALTRDIGFRPPEETVKLTVYRVGQPREVRVKLAERPDLEGSTTEPPGDEREESGRKLGLRLQDVDPRLVPGATRGALVIEVEPGSPAERAGLQPGMVIVEAGGRPVNTPREFAQVVRGQSPGSVLLLRIQLGESRLLRALTIPEAR</sequence>
<feature type="compositionally biased region" description="Pro residues" evidence="11">
    <location>
        <begin position="34"/>
        <end position="52"/>
    </location>
</feature>
<evidence type="ECO:0000256" key="6">
    <source>
        <dbReference type="ARBA" id="ARBA00022764"/>
    </source>
</evidence>
<evidence type="ECO:0000256" key="3">
    <source>
        <dbReference type="ARBA" id="ARBA00022670"/>
    </source>
</evidence>
<dbReference type="InterPro" id="IPR041489">
    <property type="entry name" value="PDZ_6"/>
</dbReference>
<feature type="binding site" evidence="10">
    <location>
        <position position="153"/>
    </location>
    <ligand>
        <name>substrate</name>
    </ligand>
</feature>
<proteinExistence type="inferred from homology"/>